<evidence type="ECO:0000313" key="2">
    <source>
        <dbReference type="EMBL" id="KRL95585.1"/>
    </source>
</evidence>
<keyword evidence="3" id="KW-1185">Reference proteome</keyword>
<comment type="caution">
    <text evidence="2">The sequence shown here is derived from an EMBL/GenBank/DDBJ whole genome shotgun (WGS) entry which is preliminary data.</text>
</comment>
<accession>A0A0R1UQV2</accession>
<organism evidence="2 3">
    <name type="scientific">Levilactobacillus hammesii DSM 16381</name>
    <dbReference type="NCBI Taxonomy" id="1423753"/>
    <lineage>
        <taxon>Bacteria</taxon>
        <taxon>Bacillati</taxon>
        <taxon>Bacillota</taxon>
        <taxon>Bacilli</taxon>
        <taxon>Lactobacillales</taxon>
        <taxon>Lactobacillaceae</taxon>
        <taxon>Levilactobacillus</taxon>
    </lineage>
</organism>
<sequence length="152" mass="18096">MEWYSWITLFISIVSFIFSICAYIMSWKDKKQEKRVTNLELDATLRPYRKVERKITSILDEIDDVSPTEERKSYFSLFSNMSYLIEEIKDSDLEEVKQHNSDLDLIRKRMNNTKSVDFNQVMGFLSAAKDPLSNLRLDIRVKIENIENRKNK</sequence>
<reference evidence="2 3" key="1">
    <citation type="journal article" date="2015" name="Genome Announc.">
        <title>Expanding the biotechnology potential of lactobacilli through comparative genomics of 213 strains and associated genera.</title>
        <authorList>
            <person name="Sun Z."/>
            <person name="Harris H.M."/>
            <person name="McCann A."/>
            <person name="Guo C."/>
            <person name="Argimon S."/>
            <person name="Zhang W."/>
            <person name="Yang X."/>
            <person name="Jeffery I.B."/>
            <person name="Cooney J.C."/>
            <person name="Kagawa T.F."/>
            <person name="Liu W."/>
            <person name="Song Y."/>
            <person name="Salvetti E."/>
            <person name="Wrobel A."/>
            <person name="Rasinkangas P."/>
            <person name="Parkhill J."/>
            <person name="Rea M.C."/>
            <person name="O'Sullivan O."/>
            <person name="Ritari J."/>
            <person name="Douillard F.P."/>
            <person name="Paul Ross R."/>
            <person name="Yang R."/>
            <person name="Briner A.E."/>
            <person name="Felis G.E."/>
            <person name="de Vos W.M."/>
            <person name="Barrangou R."/>
            <person name="Klaenhammer T.R."/>
            <person name="Caufield P.W."/>
            <person name="Cui Y."/>
            <person name="Zhang H."/>
            <person name="O'Toole P.W."/>
        </authorList>
    </citation>
    <scope>NUCLEOTIDE SEQUENCE [LARGE SCALE GENOMIC DNA]</scope>
    <source>
        <strain evidence="2 3">DSM 16381</strain>
    </source>
</reference>
<evidence type="ECO:0000256" key="1">
    <source>
        <dbReference type="SAM" id="Phobius"/>
    </source>
</evidence>
<feature type="transmembrane region" description="Helical" evidence="1">
    <location>
        <begin position="6"/>
        <end position="25"/>
    </location>
</feature>
<dbReference type="Proteomes" id="UP000051580">
    <property type="component" value="Unassembled WGS sequence"/>
</dbReference>
<keyword evidence="1" id="KW-1133">Transmembrane helix</keyword>
<gene>
    <name evidence="2" type="ORF">FD28_GL002559</name>
</gene>
<dbReference type="RefSeq" id="WP_057733403.1">
    <property type="nucleotide sequence ID" value="NZ_AZFS01000046.1"/>
</dbReference>
<evidence type="ECO:0000313" key="3">
    <source>
        <dbReference type="Proteomes" id="UP000051580"/>
    </source>
</evidence>
<keyword evidence="1" id="KW-0812">Transmembrane</keyword>
<proteinExistence type="predicted"/>
<dbReference type="AlphaFoldDB" id="A0A0R1UQV2"/>
<keyword evidence="1" id="KW-0472">Membrane</keyword>
<dbReference type="PATRIC" id="fig|1423753.3.peg.2687"/>
<protein>
    <submittedName>
        <fullName evidence="2">Uncharacterized protein</fullName>
    </submittedName>
</protein>
<dbReference type="EMBL" id="AZFS01000046">
    <property type="protein sequence ID" value="KRL95585.1"/>
    <property type="molecule type" value="Genomic_DNA"/>
</dbReference>
<name>A0A0R1UQV2_9LACO</name>
<dbReference type="STRING" id="1423753.FD28_GL002559"/>